<proteinExistence type="predicted"/>
<gene>
    <name evidence="2" type="ORF">H5P28_12030</name>
</gene>
<accession>A0A842HH87</accession>
<evidence type="ECO:0000313" key="2">
    <source>
        <dbReference type="EMBL" id="MBC2594986.1"/>
    </source>
</evidence>
<protein>
    <recommendedName>
        <fullName evidence="1">Flagellin N-terminal domain-containing protein</fullName>
    </recommendedName>
</protein>
<reference evidence="2 3" key="1">
    <citation type="submission" date="2020-07" db="EMBL/GenBank/DDBJ databases">
        <authorList>
            <person name="Feng X."/>
        </authorList>
    </citation>
    <scope>NUCLEOTIDE SEQUENCE [LARGE SCALE GENOMIC DNA]</scope>
    <source>
        <strain evidence="2 3">JCM31066</strain>
    </source>
</reference>
<dbReference type="RefSeq" id="WP_185675952.1">
    <property type="nucleotide sequence ID" value="NZ_JACHVB010000035.1"/>
</dbReference>
<dbReference type="Pfam" id="PF00669">
    <property type="entry name" value="Flagellin_N"/>
    <property type="match status" value="1"/>
</dbReference>
<keyword evidence="3" id="KW-1185">Reference proteome</keyword>
<sequence>MQIPVASTLASLSRLQTVDRKLQRSLATLSEGQRIDTPTTSPVRWMRLQHLQERIDSLNTADESLSRAATTVRLAQTTIDLQADTLGRMRTLLDTARAEPEGSPARADALAAFAELRQQLEGNLKVPDEGARQLLAPAQGEGSLRFSTGVGSYTLELEPLPIGPGAEGLDIPLPGDPLPSDPAGSPLVADVTGATDGEIDAMIENLTAAQEQLQARREGVANYVGSIERAAVQNTASLAYSEQGLARLQEVDLNAEAMLVQSLNLRTSLAVEGLNGMEETRNLTLRLLSD</sequence>
<dbReference type="GO" id="GO:0005198">
    <property type="term" value="F:structural molecule activity"/>
    <property type="evidence" value="ECO:0007669"/>
    <property type="project" value="InterPro"/>
</dbReference>
<feature type="domain" description="Flagellin N-terminal" evidence="1">
    <location>
        <begin position="8"/>
        <end position="121"/>
    </location>
</feature>
<evidence type="ECO:0000313" key="3">
    <source>
        <dbReference type="Proteomes" id="UP000546464"/>
    </source>
</evidence>
<comment type="caution">
    <text evidence="2">The sequence shown here is derived from an EMBL/GenBank/DDBJ whole genome shotgun (WGS) entry which is preliminary data.</text>
</comment>
<dbReference type="Gene3D" id="1.20.1330.10">
    <property type="entry name" value="f41 fragment of flagellin, N-terminal domain"/>
    <property type="match status" value="1"/>
</dbReference>
<name>A0A842HH87_9BACT</name>
<dbReference type="EMBL" id="JACHVB010000035">
    <property type="protein sequence ID" value="MBC2594986.1"/>
    <property type="molecule type" value="Genomic_DNA"/>
</dbReference>
<dbReference type="SUPFAM" id="SSF64518">
    <property type="entry name" value="Phase 1 flagellin"/>
    <property type="match status" value="1"/>
</dbReference>
<dbReference type="InterPro" id="IPR001029">
    <property type="entry name" value="Flagellin_N"/>
</dbReference>
<dbReference type="AlphaFoldDB" id="A0A842HH87"/>
<evidence type="ECO:0000259" key="1">
    <source>
        <dbReference type="Pfam" id="PF00669"/>
    </source>
</evidence>
<organism evidence="2 3">
    <name type="scientific">Ruficoccus amylovorans</name>
    <dbReference type="NCBI Taxonomy" id="1804625"/>
    <lineage>
        <taxon>Bacteria</taxon>
        <taxon>Pseudomonadati</taxon>
        <taxon>Verrucomicrobiota</taxon>
        <taxon>Opitutia</taxon>
        <taxon>Puniceicoccales</taxon>
        <taxon>Cerasicoccaceae</taxon>
        <taxon>Ruficoccus</taxon>
    </lineage>
</organism>
<dbReference type="Proteomes" id="UP000546464">
    <property type="component" value="Unassembled WGS sequence"/>
</dbReference>